<dbReference type="EMBL" id="JBIAQY010000017">
    <property type="protein sequence ID" value="MFF3573207.1"/>
    <property type="molecule type" value="Genomic_DNA"/>
</dbReference>
<dbReference type="Proteomes" id="UP001601992">
    <property type="component" value="Unassembled WGS sequence"/>
</dbReference>
<evidence type="ECO:0000313" key="1">
    <source>
        <dbReference type="EMBL" id="MFF3573207.1"/>
    </source>
</evidence>
<evidence type="ECO:0000313" key="2">
    <source>
        <dbReference type="Proteomes" id="UP001601992"/>
    </source>
</evidence>
<protein>
    <submittedName>
        <fullName evidence="1">Uncharacterized protein</fullName>
    </submittedName>
</protein>
<accession>A0ABW6SAD0</accession>
<dbReference type="RefSeq" id="WP_040831737.1">
    <property type="nucleotide sequence ID" value="NZ_JBIAQY010000017.1"/>
</dbReference>
<gene>
    <name evidence="1" type="ORF">ACFYXQ_36145</name>
</gene>
<reference evidence="1 2" key="1">
    <citation type="submission" date="2024-10" db="EMBL/GenBank/DDBJ databases">
        <title>The Natural Products Discovery Center: Release of the First 8490 Sequenced Strains for Exploring Actinobacteria Biosynthetic Diversity.</title>
        <authorList>
            <person name="Kalkreuter E."/>
            <person name="Kautsar S.A."/>
            <person name="Yang D."/>
            <person name="Bader C.D."/>
            <person name="Teijaro C.N."/>
            <person name="Fluegel L."/>
            <person name="Davis C.M."/>
            <person name="Simpson J.R."/>
            <person name="Lauterbach L."/>
            <person name="Steele A.D."/>
            <person name="Gui C."/>
            <person name="Meng S."/>
            <person name="Li G."/>
            <person name="Viehrig K."/>
            <person name="Ye F."/>
            <person name="Su P."/>
            <person name="Kiefer A.F."/>
            <person name="Nichols A."/>
            <person name="Cepeda A.J."/>
            <person name="Yan W."/>
            <person name="Fan B."/>
            <person name="Jiang Y."/>
            <person name="Adhikari A."/>
            <person name="Zheng C.-J."/>
            <person name="Schuster L."/>
            <person name="Cowan T.M."/>
            <person name="Smanski M.J."/>
            <person name="Chevrette M.G."/>
            <person name="De Carvalho L.P.S."/>
            <person name="Shen B."/>
        </authorList>
    </citation>
    <scope>NUCLEOTIDE SEQUENCE [LARGE SCALE GENOMIC DNA]</scope>
    <source>
        <strain evidence="1 2">NPDC002593</strain>
    </source>
</reference>
<name>A0ABW6SAD0_9NOCA</name>
<proteinExistence type="predicted"/>
<organism evidence="1 2">
    <name type="scientific">Nocardia jiangxiensis</name>
    <dbReference type="NCBI Taxonomy" id="282685"/>
    <lineage>
        <taxon>Bacteria</taxon>
        <taxon>Bacillati</taxon>
        <taxon>Actinomycetota</taxon>
        <taxon>Actinomycetes</taxon>
        <taxon>Mycobacteriales</taxon>
        <taxon>Nocardiaceae</taxon>
        <taxon>Nocardia</taxon>
    </lineage>
</organism>
<keyword evidence="2" id="KW-1185">Reference proteome</keyword>
<comment type="caution">
    <text evidence="1">The sequence shown here is derived from an EMBL/GenBank/DDBJ whole genome shotgun (WGS) entry which is preliminary data.</text>
</comment>
<sequence>MAELEAAAEVADAAELELPEDPHALTPVTTATASPVVPMTSVILRRREVAADSPEDVEFVMAATVLAVPVSFLRARWQYRQYLL</sequence>